<sequence length="254" mass="29143">QKNFHKLADKIWGKEVTEKGEKKYGKGVVAWGVTAKEYLLSKDVPADFDILESDSKKDYDYIHYTISNSDVYFVSNQTTERQKINCQFRVSGKQPEFWDALTGDIREAKAYTQKEGLTTLPLTLEPYGSVMVVFNKQIDKNNQGITRRNYVDYKTVKNITGAWEVYFDPNWGGPASVTFPELMDWSKHSNEGIKYYSGTAVYYKTFNIDFEPQKGKQYFLQLASVKDVGIAEVKINGKDKGVLWTKPFRIEVGN</sequence>
<evidence type="ECO:0000313" key="3">
    <source>
        <dbReference type="EMBL" id="GAI33539.1"/>
    </source>
</evidence>
<evidence type="ECO:0000256" key="2">
    <source>
        <dbReference type="ARBA" id="ARBA00022801"/>
    </source>
</evidence>
<dbReference type="PANTHER" id="PTHR43817">
    <property type="entry name" value="GLYCOSYL HYDROLASE"/>
    <property type="match status" value="1"/>
</dbReference>
<organism evidence="3">
    <name type="scientific">marine sediment metagenome</name>
    <dbReference type="NCBI Taxonomy" id="412755"/>
    <lineage>
        <taxon>unclassified sequences</taxon>
        <taxon>metagenomes</taxon>
        <taxon>ecological metagenomes</taxon>
    </lineage>
</organism>
<dbReference type="Gene3D" id="2.60.120.260">
    <property type="entry name" value="Galactose-binding domain-like"/>
    <property type="match status" value="1"/>
</dbReference>
<proteinExistence type="predicted"/>
<dbReference type="Pfam" id="PF17132">
    <property type="entry name" value="Glyco_hydro_106"/>
    <property type="match status" value="1"/>
</dbReference>
<dbReference type="SUPFAM" id="SSF49785">
    <property type="entry name" value="Galactose-binding domain-like"/>
    <property type="match status" value="1"/>
</dbReference>
<keyword evidence="2" id="KW-0378">Hydrolase</keyword>
<protein>
    <submittedName>
        <fullName evidence="3">Uncharacterized protein</fullName>
    </submittedName>
</protein>
<dbReference type="EMBL" id="BARV01031027">
    <property type="protein sequence ID" value="GAI33539.1"/>
    <property type="molecule type" value="Genomic_DNA"/>
</dbReference>
<accession>X1PRM8</accession>
<dbReference type="GO" id="GO:0016787">
    <property type="term" value="F:hydrolase activity"/>
    <property type="evidence" value="ECO:0007669"/>
    <property type="project" value="UniProtKB-KW"/>
</dbReference>
<dbReference type="InterPro" id="IPR008979">
    <property type="entry name" value="Galactose-bd-like_sf"/>
</dbReference>
<gene>
    <name evidence="3" type="ORF">S06H3_49162</name>
</gene>
<comment type="caution">
    <text evidence="3">The sequence shown here is derived from an EMBL/GenBank/DDBJ whole genome shotgun (WGS) entry which is preliminary data.</text>
</comment>
<dbReference type="NCBIfam" id="NF045579">
    <property type="entry name" value="rhamnoside_JR"/>
    <property type="match status" value="1"/>
</dbReference>
<keyword evidence="1" id="KW-0732">Signal</keyword>
<reference evidence="3" key="1">
    <citation type="journal article" date="2014" name="Front. Microbiol.">
        <title>High frequency of phylogenetically diverse reductive dehalogenase-homologous genes in deep subseafloor sedimentary metagenomes.</title>
        <authorList>
            <person name="Kawai M."/>
            <person name="Futagami T."/>
            <person name="Toyoda A."/>
            <person name="Takaki Y."/>
            <person name="Nishi S."/>
            <person name="Hori S."/>
            <person name="Arai W."/>
            <person name="Tsubouchi T."/>
            <person name="Morono Y."/>
            <person name="Uchiyama I."/>
            <person name="Ito T."/>
            <person name="Fujiyama A."/>
            <person name="Inagaki F."/>
            <person name="Takami H."/>
        </authorList>
    </citation>
    <scope>NUCLEOTIDE SEQUENCE</scope>
    <source>
        <strain evidence="3">Expedition CK06-06</strain>
    </source>
</reference>
<feature type="non-terminal residue" evidence="3">
    <location>
        <position position="1"/>
    </location>
</feature>
<name>X1PRM8_9ZZZZ</name>
<evidence type="ECO:0000256" key="1">
    <source>
        <dbReference type="ARBA" id="ARBA00022729"/>
    </source>
</evidence>
<dbReference type="PANTHER" id="PTHR43817:SF1">
    <property type="entry name" value="HYDROLASE, FAMILY 43, PUTATIVE (AFU_ORTHOLOGUE AFUA_3G01660)-RELATED"/>
    <property type="match status" value="1"/>
</dbReference>
<dbReference type="AlphaFoldDB" id="X1PRM8"/>
<feature type="non-terminal residue" evidence="3">
    <location>
        <position position="254"/>
    </location>
</feature>